<evidence type="ECO:0000256" key="11">
    <source>
        <dbReference type="PIRSR" id="PIRSR005091-3"/>
    </source>
</evidence>
<keyword evidence="10" id="KW-0464">Manganese</keyword>
<dbReference type="Gene3D" id="3.40.720.10">
    <property type="entry name" value="Alkaline Phosphatase, subunit A"/>
    <property type="match status" value="1"/>
</dbReference>
<evidence type="ECO:0000256" key="3">
    <source>
        <dbReference type="ARBA" id="ARBA00009983"/>
    </source>
</evidence>
<feature type="domain" description="Sulfatase N-terminal" evidence="13">
    <location>
        <begin position="235"/>
        <end position="528"/>
    </location>
</feature>
<feature type="transmembrane region" description="Helical" evidence="12">
    <location>
        <begin position="14"/>
        <end position="33"/>
    </location>
</feature>
<comment type="pathway">
    <text evidence="2">Cell wall biogenesis; lipoteichoic acid biosynthesis.</text>
</comment>
<feature type="transmembrane region" description="Helical" evidence="12">
    <location>
        <begin position="150"/>
        <end position="171"/>
    </location>
</feature>
<dbReference type="Pfam" id="PF00884">
    <property type="entry name" value="Sulfatase"/>
    <property type="match status" value="1"/>
</dbReference>
<feature type="binding site" evidence="11">
    <location>
        <position position="461"/>
    </location>
    <ligand>
        <name>Mn(2+)</name>
        <dbReference type="ChEBI" id="CHEBI:29035"/>
    </ligand>
</feature>
<feature type="transmembrane region" description="Helical" evidence="12">
    <location>
        <begin position="67"/>
        <end position="86"/>
    </location>
</feature>
<proteinExistence type="inferred from homology"/>
<feature type="transmembrane region" description="Helical" evidence="12">
    <location>
        <begin position="118"/>
        <end position="138"/>
    </location>
</feature>
<keyword evidence="6 12" id="KW-1133">Transmembrane helix</keyword>
<feature type="binding site" evidence="11">
    <location>
        <position position="243"/>
    </location>
    <ligand>
        <name>Mn(2+)</name>
        <dbReference type="ChEBI" id="CHEBI:29035"/>
    </ligand>
</feature>
<gene>
    <name evidence="14" type="ORF">E2980_19520</name>
</gene>
<evidence type="ECO:0000256" key="12">
    <source>
        <dbReference type="SAM" id="Phobius"/>
    </source>
</evidence>
<comment type="caution">
    <text evidence="14">The sequence shown here is derived from an EMBL/GenBank/DDBJ whole genome shotgun (WGS) entry which is preliminary data.</text>
</comment>
<dbReference type="EMBL" id="SOMN01000035">
    <property type="protein sequence ID" value="TFE23402.1"/>
    <property type="molecule type" value="Genomic_DNA"/>
</dbReference>
<keyword evidence="5 12" id="KW-0812">Transmembrane</keyword>
<keyword evidence="7 8" id="KW-0472">Membrane</keyword>
<dbReference type="OrthoDB" id="5901192at2"/>
<evidence type="ECO:0000256" key="10">
    <source>
        <dbReference type="PIRSR" id="PIRSR005091-2"/>
    </source>
</evidence>
<protein>
    <submittedName>
        <fullName evidence="14">LTA synthase family protein</fullName>
    </submittedName>
</protein>
<keyword evidence="10" id="KW-0479">Metal-binding</keyword>
<dbReference type="Gene3D" id="3.30.1120.170">
    <property type="match status" value="1"/>
</dbReference>
<evidence type="ECO:0000256" key="5">
    <source>
        <dbReference type="ARBA" id="ARBA00022692"/>
    </source>
</evidence>
<organism evidence="14 15">
    <name type="scientific">Cohnella luojiensis</name>
    <dbReference type="NCBI Taxonomy" id="652876"/>
    <lineage>
        <taxon>Bacteria</taxon>
        <taxon>Bacillati</taxon>
        <taxon>Bacillota</taxon>
        <taxon>Bacilli</taxon>
        <taxon>Bacillales</taxon>
        <taxon>Paenibacillaceae</taxon>
        <taxon>Cohnella</taxon>
    </lineage>
</organism>
<comment type="subcellular location">
    <subcellularLocation>
        <location evidence="1">Cell membrane</location>
        <topology evidence="1">Multi-pass membrane protein</topology>
    </subcellularLocation>
</comment>
<dbReference type="PIRSF" id="PIRSF005091">
    <property type="entry name" value="Mmb_sulf_HI1246"/>
    <property type="match status" value="1"/>
</dbReference>
<comment type="similarity">
    <text evidence="3 8">Belongs to the LTA synthase family.</text>
</comment>
<dbReference type="AlphaFoldDB" id="A0A4Y8LPZ7"/>
<dbReference type="CDD" id="cd16015">
    <property type="entry name" value="LTA_synthase"/>
    <property type="match status" value="1"/>
</dbReference>
<evidence type="ECO:0000256" key="8">
    <source>
        <dbReference type="PIRNR" id="PIRNR005091"/>
    </source>
</evidence>
<dbReference type="InterPro" id="IPR017850">
    <property type="entry name" value="Alkaline_phosphatase_core_sf"/>
</dbReference>
<feature type="transmembrane region" description="Helical" evidence="12">
    <location>
        <begin position="39"/>
        <end position="60"/>
    </location>
</feature>
<feature type="binding site" evidence="11">
    <location>
        <position position="285"/>
    </location>
    <ligand>
        <name>Mn(2+)</name>
        <dbReference type="ChEBI" id="CHEBI:29035"/>
    </ligand>
</feature>
<evidence type="ECO:0000256" key="7">
    <source>
        <dbReference type="ARBA" id="ARBA00023136"/>
    </source>
</evidence>
<dbReference type="GO" id="GO:0046872">
    <property type="term" value="F:metal ion binding"/>
    <property type="evidence" value="ECO:0007669"/>
    <property type="project" value="UniProtKB-KW"/>
</dbReference>
<feature type="binding site" evidence="10">
    <location>
        <position position="401"/>
    </location>
    <ligand>
        <name>substrate</name>
    </ligand>
</feature>
<dbReference type="SUPFAM" id="SSF53649">
    <property type="entry name" value="Alkaline phosphatase-like"/>
    <property type="match status" value="1"/>
</dbReference>
<evidence type="ECO:0000256" key="9">
    <source>
        <dbReference type="PIRSR" id="PIRSR005091-1"/>
    </source>
</evidence>
<dbReference type="PANTHER" id="PTHR47371:SF3">
    <property type="entry name" value="PHOSPHOGLYCEROL TRANSFERASE I"/>
    <property type="match status" value="1"/>
</dbReference>
<dbReference type="GO" id="GO:0005886">
    <property type="term" value="C:plasma membrane"/>
    <property type="evidence" value="ECO:0007669"/>
    <property type="project" value="UniProtKB-SubCell"/>
</dbReference>
<evidence type="ECO:0000256" key="2">
    <source>
        <dbReference type="ARBA" id="ARBA00004936"/>
    </source>
</evidence>
<accession>A0A4Y8LPZ7</accession>
<evidence type="ECO:0000256" key="6">
    <source>
        <dbReference type="ARBA" id="ARBA00022989"/>
    </source>
</evidence>
<dbReference type="PANTHER" id="PTHR47371">
    <property type="entry name" value="LIPOTEICHOIC ACID SYNTHASE"/>
    <property type="match status" value="1"/>
</dbReference>
<dbReference type="InterPro" id="IPR012160">
    <property type="entry name" value="LtaS-like"/>
</dbReference>
<dbReference type="RefSeq" id="WP_135153919.1">
    <property type="nucleotide sequence ID" value="NZ_SOMN01000035.1"/>
</dbReference>
<dbReference type="Proteomes" id="UP000297900">
    <property type="component" value="Unassembled WGS sequence"/>
</dbReference>
<name>A0A4Y8LPZ7_9BACL</name>
<feature type="binding site" evidence="11">
    <location>
        <position position="462"/>
    </location>
    <ligand>
        <name>Mn(2+)</name>
        <dbReference type="ChEBI" id="CHEBI:29035"/>
    </ligand>
</feature>
<dbReference type="InterPro" id="IPR000917">
    <property type="entry name" value="Sulfatase_N"/>
</dbReference>
<sequence>MTFTRLGAWLSKPFVFFSILMVMKIYLAGVVVFDSSSAWLQLATGIPSVWVLFCLIEWLAPRRKLGVYVTVNLLLTTIYFAVIMYYKYFGVIVTYHALQQVNQVTEVKGSVFSLLHPYFLFVYIDIVAVLLLLISRRFRQWGKSLSMRESNVLVSAVFVLSLSVSVTNVWIHRDSINELKQAENMGILGYEAYAAISSVTEKAEDPGNVTEEAIAKLKGEQHSAAPLYWGEAEGRNVIVLQLEATQNFLIDLKIDGQEVTPVMNKLMKEHFYFPHFYQQVGQGNTSDAEFVVNTSFYIPQHGAAAQDYGDLALPSMPKVLMDHGYQTATFHTNDVQFWNRKELYKALGFDRYYDAEFFGDEDTVFFGSSDEVLYDKAADELLKMSRSGNPFYSQIISMSSHHPFDIPERKVKFQLPKRYQGTMVGDYIQAQNYTDYSLGLFIEKLKKNGLWDKSVFVIYGDHMGLPIYSLSNHEKDLMREIYGREYQYAEMMNIPLLVVAPGVTEPKRLTQTGGQVDIFPTLANLLGISLQGHIHFGQDILNEVDNLLPQRYYLPSGSFVNGKGIFVPGLEFKDGSNYPFNGAKASEKDSTEEEYNRALELLRLSDSYVSHLPKHE</sequence>
<evidence type="ECO:0000256" key="1">
    <source>
        <dbReference type="ARBA" id="ARBA00004651"/>
    </source>
</evidence>
<evidence type="ECO:0000256" key="4">
    <source>
        <dbReference type="ARBA" id="ARBA00022475"/>
    </source>
</evidence>
<feature type="active site" evidence="9">
    <location>
        <position position="285"/>
    </location>
</feature>
<evidence type="ECO:0000313" key="14">
    <source>
        <dbReference type="EMBL" id="TFE23402.1"/>
    </source>
</evidence>
<keyword evidence="15" id="KW-1185">Reference proteome</keyword>
<reference evidence="14 15" key="1">
    <citation type="submission" date="2019-03" db="EMBL/GenBank/DDBJ databases">
        <title>Cohnella endophytica sp. nov., a novel endophytic bacterium isolated from bark of Sonneratia apetala.</title>
        <authorList>
            <person name="Tuo L."/>
        </authorList>
    </citation>
    <scope>NUCLEOTIDE SEQUENCE [LARGE SCALE GENOMIC DNA]</scope>
    <source>
        <strain evidence="14 15">CCTCC AB 208254</strain>
    </source>
</reference>
<evidence type="ECO:0000313" key="15">
    <source>
        <dbReference type="Proteomes" id="UP000297900"/>
    </source>
</evidence>
<dbReference type="InterPro" id="IPR050448">
    <property type="entry name" value="OpgB/LTA_synthase_biosynth"/>
</dbReference>
<keyword evidence="4 8" id="KW-1003">Cell membrane</keyword>
<evidence type="ECO:0000259" key="13">
    <source>
        <dbReference type="Pfam" id="PF00884"/>
    </source>
</evidence>